<evidence type="ECO:0000256" key="6">
    <source>
        <dbReference type="ARBA" id="ARBA00023274"/>
    </source>
</evidence>
<accession>A0A1W0X8E0</accession>
<dbReference type="Proteomes" id="UP000192578">
    <property type="component" value="Unassembled WGS sequence"/>
</dbReference>
<evidence type="ECO:0000256" key="4">
    <source>
        <dbReference type="ARBA" id="ARBA00022980"/>
    </source>
</evidence>
<keyword evidence="8" id="KW-1185">Reference proteome</keyword>
<evidence type="ECO:0000256" key="3">
    <source>
        <dbReference type="ARBA" id="ARBA00022946"/>
    </source>
</evidence>
<keyword evidence="6" id="KW-0687">Ribonucleoprotein</keyword>
<dbReference type="GO" id="GO:0005739">
    <property type="term" value="C:mitochondrion"/>
    <property type="evidence" value="ECO:0007669"/>
    <property type="project" value="UniProtKB-SubCell"/>
</dbReference>
<reference evidence="8" key="1">
    <citation type="submission" date="2017-01" db="EMBL/GenBank/DDBJ databases">
        <title>Comparative genomics of anhydrobiosis in the tardigrade Hypsibius dujardini.</title>
        <authorList>
            <person name="Yoshida Y."/>
            <person name="Koutsovoulos G."/>
            <person name="Laetsch D."/>
            <person name="Stevens L."/>
            <person name="Kumar S."/>
            <person name="Horikawa D."/>
            <person name="Ishino K."/>
            <person name="Komine S."/>
            <person name="Tomita M."/>
            <person name="Blaxter M."/>
            <person name="Arakawa K."/>
        </authorList>
    </citation>
    <scope>NUCLEOTIDE SEQUENCE [LARGE SCALE GENOMIC DNA]</scope>
    <source>
        <strain evidence="8">Z151</strain>
    </source>
</reference>
<dbReference type="GO" id="GO:0006412">
    <property type="term" value="P:translation"/>
    <property type="evidence" value="ECO:0007669"/>
    <property type="project" value="TreeGrafter"/>
</dbReference>
<comment type="similarity">
    <text evidence="2">Belongs to the universal ribosomal protein uS3 family.</text>
</comment>
<gene>
    <name evidence="7" type="ORF">BV898_02393</name>
</gene>
<keyword evidence="3" id="KW-0809">Transit peptide</keyword>
<dbReference type="OrthoDB" id="5950413at2759"/>
<dbReference type="EMBL" id="MTYJ01000010">
    <property type="protein sequence ID" value="OQV23650.1"/>
    <property type="molecule type" value="Genomic_DNA"/>
</dbReference>
<evidence type="ECO:0000256" key="1">
    <source>
        <dbReference type="ARBA" id="ARBA00004173"/>
    </source>
</evidence>
<keyword evidence="4 7" id="KW-0689">Ribosomal protein</keyword>
<evidence type="ECO:0000256" key="2">
    <source>
        <dbReference type="ARBA" id="ARBA00010761"/>
    </source>
</evidence>
<evidence type="ECO:0000313" key="7">
    <source>
        <dbReference type="EMBL" id="OQV23650.1"/>
    </source>
</evidence>
<evidence type="ECO:0000256" key="5">
    <source>
        <dbReference type="ARBA" id="ARBA00023128"/>
    </source>
</evidence>
<protein>
    <submittedName>
        <fullName evidence="7">28S ribosomal protein S24, mitochondrial</fullName>
    </submittedName>
</protein>
<dbReference type="PANTHER" id="PTHR21244:SF1">
    <property type="entry name" value="SMALL RIBOSOMAL SUBUNIT PROTEIN US3M"/>
    <property type="match status" value="1"/>
</dbReference>
<sequence length="180" mass="20964">MALFSRNPLCQEFFRGFSASLARNSAAPLPFIRSFHTTLPTNRVQAGKYRSTQYKTRGLTYEQYYNPTFIGFAKGWNSWNTSNLRFANTEHQTAQITIYDMFIRKFIAGTFHNMFVSEVIIKQRHNVIYIAGIVHQTVPARKMYFLIGYTEEFLGFFLKCPVKMELQSVSSKKDSLFTYI</sequence>
<proteinExistence type="inferred from homology"/>
<dbReference type="AlphaFoldDB" id="A0A1W0X8E0"/>
<organism evidence="7 8">
    <name type="scientific">Hypsibius exemplaris</name>
    <name type="common">Freshwater tardigrade</name>
    <dbReference type="NCBI Taxonomy" id="2072580"/>
    <lineage>
        <taxon>Eukaryota</taxon>
        <taxon>Metazoa</taxon>
        <taxon>Ecdysozoa</taxon>
        <taxon>Tardigrada</taxon>
        <taxon>Eutardigrada</taxon>
        <taxon>Parachela</taxon>
        <taxon>Hypsibioidea</taxon>
        <taxon>Hypsibiidae</taxon>
        <taxon>Hypsibius</taxon>
    </lineage>
</organism>
<comment type="caution">
    <text evidence="7">The sequence shown here is derived from an EMBL/GenBank/DDBJ whole genome shotgun (WGS) entry which is preliminary data.</text>
</comment>
<evidence type="ECO:0000313" key="8">
    <source>
        <dbReference type="Proteomes" id="UP000192578"/>
    </source>
</evidence>
<dbReference type="GO" id="GO:1990904">
    <property type="term" value="C:ribonucleoprotein complex"/>
    <property type="evidence" value="ECO:0007669"/>
    <property type="project" value="UniProtKB-KW"/>
</dbReference>
<keyword evidence="5" id="KW-0496">Mitochondrion</keyword>
<dbReference type="PANTHER" id="PTHR21244">
    <property type="entry name" value="MITOCHONDRIAL 28S RIBOSOMAL PROTEIN S24"/>
    <property type="match status" value="1"/>
</dbReference>
<name>A0A1W0X8E0_HYPEX</name>
<dbReference type="GO" id="GO:0005840">
    <property type="term" value="C:ribosome"/>
    <property type="evidence" value="ECO:0007669"/>
    <property type="project" value="UniProtKB-KW"/>
</dbReference>
<dbReference type="InterPro" id="IPR026146">
    <property type="entry name" value="Ribosomal_uS3m"/>
</dbReference>
<comment type="subcellular location">
    <subcellularLocation>
        <location evidence="1">Mitochondrion</location>
    </subcellularLocation>
</comment>
<dbReference type="Pfam" id="PF14955">
    <property type="entry name" value="MRP-S24"/>
    <property type="match status" value="1"/>
</dbReference>